<evidence type="ECO:0000259" key="3">
    <source>
        <dbReference type="SMART" id="SM01008"/>
    </source>
</evidence>
<evidence type="ECO:0000256" key="2">
    <source>
        <dbReference type="ARBA" id="ARBA00023002"/>
    </source>
</evidence>
<keyword evidence="1" id="KW-0500">Molybdenum</keyword>
<evidence type="ECO:0000313" key="4">
    <source>
        <dbReference type="EMBL" id="MFL0267657.1"/>
    </source>
</evidence>
<accession>A0ABW8TQ80</accession>
<sequence length="777" mass="84601">MYDLNIIGRSLPRKESLDKVTGAAKYTDDYEAAGLLHARMVTSPYAHAKIKAIEYEASLGVLGVRAVLTGKYFPRLIGSTIIDRPPIAIDKVRYNGEPVAVVIADSEVQAEKAVQMIKVEYEPLPVVNSPSEALKEDSPLVHEKLDEYEIIDEVFPEPNTNIANRTKIRKGDIQKGWYESEITVEASFSFPPSDHAAMETRSVRAEILPDGRVIIYSSSQAPFTIKALISHFFNIDPGKVIVHVPFVGGAYGGKTAVQLEFIAYLCSKAVGGRQVKLTNKREDDFITSPVHIGLDARVKLGCTKTGRLTAAEITYLFDGGSYSDRAVIITRAAGVDCTGPYNIENVWCDSLCMYTNHPYAAAFRGFGHSELTFAIERTMDILADKLGMDPLELRLRNAILPGDTSATQTLLNRSNLGNLPKCIQKLAGLIHWGEADEAETEKDKVRAKGVSCFWKNSNTALNAGGGAILTFNLDGSMNLICAAVEIGQGTKTALAQILAEKMKMKVEQVHVKMEVNTETDTDHWKTAASRTTMLIGRAVLRAAEDVINQLLSIAAVALRCSQAELEVGRGKVFFKSNHQIGIEISKIAFGYTFPNGNTIGAQVIGRGSYVLENLTKLDTETGKGNPGPEWSVGAAAVEVEFNKKEYTYKILKAACVVDAGKVINAAAARGQISGGMNLGLSFASREAFLFTDKGIIQNKQLRTYSILRLGENPEYLVDFVETPYLEGPYGARGIGEHGVIGMPSALANSLSCAADKPLNQLPLIPEYIWKEIEGGHK</sequence>
<dbReference type="SUPFAM" id="SSF56003">
    <property type="entry name" value="Molybdenum cofactor-binding domain"/>
    <property type="match status" value="1"/>
</dbReference>
<evidence type="ECO:0000256" key="1">
    <source>
        <dbReference type="ARBA" id="ARBA00022505"/>
    </source>
</evidence>
<dbReference type="PANTHER" id="PTHR11908:SF132">
    <property type="entry name" value="ALDEHYDE OXIDASE 1-RELATED"/>
    <property type="match status" value="1"/>
</dbReference>
<dbReference type="Proteomes" id="UP001623661">
    <property type="component" value="Unassembled WGS sequence"/>
</dbReference>
<evidence type="ECO:0000313" key="5">
    <source>
        <dbReference type="Proteomes" id="UP001623661"/>
    </source>
</evidence>
<dbReference type="PANTHER" id="PTHR11908">
    <property type="entry name" value="XANTHINE DEHYDROGENASE"/>
    <property type="match status" value="1"/>
</dbReference>
<dbReference type="Gene3D" id="3.30.365.10">
    <property type="entry name" value="Aldehyde oxidase/xanthine dehydrogenase, molybdopterin binding domain"/>
    <property type="match status" value="4"/>
</dbReference>
<dbReference type="RefSeq" id="WP_406764252.1">
    <property type="nucleotide sequence ID" value="NZ_JBJHZY010000001.1"/>
</dbReference>
<reference evidence="4 5" key="1">
    <citation type="submission" date="2024-11" db="EMBL/GenBank/DDBJ databases">
        <authorList>
            <person name="Heng Y.C."/>
            <person name="Lim A.C.H."/>
            <person name="Lee J.K.Y."/>
            <person name="Kittelmann S."/>
        </authorList>
    </citation>
    <scope>NUCLEOTIDE SEQUENCE [LARGE SCALE GENOMIC DNA]</scope>
    <source>
        <strain evidence="4 5">WILCCON 0202</strain>
    </source>
</reference>
<dbReference type="InterPro" id="IPR000674">
    <property type="entry name" value="Ald_Oxase/Xan_DH_a/b"/>
</dbReference>
<protein>
    <submittedName>
        <fullName evidence="4">Xanthine dehydrogenase family protein molybdopterin-binding subunit</fullName>
    </submittedName>
</protein>
<dbReference type="Pfam" id="PF02738">
    <property type="entry name" value="MoCoBD_1"/>
    <property type="match status" value="1"/>
</dbReference>
<dbReference type="SMART" id="SM01008">
    <property type="entry name" value="Ald_Xan_dh_C"/>
    <property type="match status" value="1"/>
</dbReference>
<dbReference type="EMBL" id="JBJHZY010000001">
    <property type="protein sequence ID" value="MFL0267657.1"/>
    <property type="molecule type" value="Genomic_DNA"/>
</dbReference>
<dbReference type="InterPro" id="IPR037165">
    <property type="entry name" value="AldOxase/xan_DH_Mopterin-bd_sf"/>
</dbReference>
<dbReference type="Pfam" id="PF01315">
    <property type="entry name" value="Ald_Xan_dh_C"/>
    <property type="match status" value="1"/>
</dbReference>
<proteinExistence type="predicted"/>
<dbReference type="Gene3D" id="3.90.1170.50">
    <property type="entry name" value="Aldehyde oxidase/xanthine dehydrogenase, a/b hammerhead"/>
    <property type="match status" value="1"/>
</dbReference>
<dbReference type="Pfam" id="PF20256">
    <property type="entry name" value="MoCoBD_2"/>
    <property type="match status" value="1"/>
</dbReference>
<organism evidence="4 5">
    <name type="scientific">Candidatus Clostridium radicumherbarum</name>
    <dbReference type="NCBI Taxonomy" id="3381662"/>
    <lineage>
        <taxon>Bacteria</taxon>
        <taxon>Bacillati</taxon>
        <taxon>Bacillota</taxon>
        <taxon>Clostridia</taxon>
        <taxon>Eubacteriales</taxon>
        <taxon>Clostridiaceae</taxon>
        <taxon>Clostridium</taxon>
    </lineage>
</organism>
<keyword evidence="5" id="KW-1185">Reference proteome</keyword>
<dbReference type="InterPro" id="IPR046867">
    <property type="entry name" value="AldOxase/xan_DH_MoCoBD2"/>
</dbReference>
<name>A0ABW8TQ80_9CLOT</name>
<gene>
    <name evidence="4" type="ORF">ACJDUH_06030</name>
</gene>
<dbReference type="SUPFAM" id="SSF54665">
    <property type="entry name" value="CO dehydrogenase molybdoprotein N-domain-like"/>
    <property type="match status" value="1"/>
</dbReference>
<keyword evidence="2" id="KW-0560">Oxidoreductase</keyword>
<dbReference type="InterPro" id="IPR036856">
    <property type="entry name" value="Ald_Oxase/Xan_DH_a/b_sf"/>
</dbReference>
<comment type="caution">
    <text evidence="4">The sequence shown here is derived from an EMBL/GenBank/DDBJ whole genome shotgun (WGS) entry which is preliminary data.</text>
</comment>
<feature type="domain" description="Aldehyde oxidase/xanthine dehydrogenase a/b hammerhead" evidence="3">
    <location>
        <begin position="21"/>
        <end position="125"/>
    </location>
</feature>
<dbReference type="InterPro" id="IPR016208">
    <property type="entry name" value="Ald_Oxase/xanthine_DH-like"/>
</dbReference>
<dbReference type="InterPro" id="IPR008274">
    <property type="entry name" value="AldOxase/xan_DH_MoCoBD1"/>
</dbReference>